<organism evidence="7 8">
    <name type="scientific">Pilimelia terevasa</name>
    <dbReference type="NCBI Taxonomy" id="53372"/>
    <lineage>
        <taxon>Bacteria</taxon>
        <taxon>Bacillati</taxon>
        <taxon>Actinomycetota</taxon>
        <taxon>Actinomycetes</taxon>
        <taxon>Micromonosporales</taxon>
        <taxon>Micromonosporaceae</taxon>
        <taxon>Pilimelia</taxon>
    </lineage>
</organism>
<dbReference type="GO" id="GO:0016020">
    <property type="term" value="C:membrane"/>
    <property type="evidence" value="ECO:0007669"/>
    <property type="project" value="UniProtKB-SubCell"/>
</dbReference>
<dbReference type="InterPro" id="IPR007267">
    <property type="entry name" value="GtrA_DPMS_TM"/>
</dbReference>
<dbReference type="GO" id="GO:0000271">
    <property type="term" value="P:polysaccharide biosynthetic process"/>
    <property type="evidence" value="ECO:0007669"/>
    <property type="project" value="InterPro"/>
</dbReference>
<keyword evidence="4 5" id="KW-0472">Membrane</keyword>
<feature type="domain" description="GtrA/DPMS transmembrane" evidence="6">
    <location>
        <begin position="8"/>
        <end position="124"/>
    </location>
</feature>
<evidence type="ECO:0000256" key="4">
    <source>
        <dbReference type="ARBA" id="ARBA00023136"/>
    </source>
</evidence>
<feature type="transmembrane region" description="Helical" evidence="5">
    <location>
        <begin position="74"/>
        <end position="92"/>
    </location>
</feature>
<feature type="transmembrane region" description="Helical" evidence="5">
    <location>
        <begin position="98"/>
        <end position="116"/>
    </location>
</feature>
<feature type="transmembrane region" description="Helical" evidence="5">
    <location>
        <begin position="34"/>
        <end position="53"/>
    </location>
</feature>
<name>A0A8J3BQF0_9ACTN</name>
<dbReference type="Pfam" id="PF04138">
    <property type="entry name" value="GtrA_DPMS_TM"/>
    <property type="match status" value="1"/>
</dbReference>
<feature type="transmembrane region" description="Helical" evidence="5">
    <location>
        <begin position="7"/>
        <end position="28"/>
    </location>
</feature>
<dbReference type="AlphaFoldDB" id="A0A8J3BQF0"/>
<evidence type="ECO:0000313" key="8">
    <source>
        <dbReference type="Proteomes" id="UP000662200"/>
    </source>
</evidence>
<evidence type="ECO:0000259" key="6">
    <source>
        <dbReference type="Pfam" id="PF04138"/>
    </source>
</evidence>
<evidence type="ECO:0000313" key="7">
    <source>
        <dbReference type="EMBL" id="GGK40979.1"/>
    </source>
</evidence>
<gene>
    <name evidence="7" type="ORF">GCM10010124_37260</name>
</gene>
<accession>A0A8J3BQF0</accession>
<evidence type="ECO:0000256" key="1">
    <source>
        <dbReference type="ARBA" id="ARBA00004141"/>
    </source>
</evidence>
<evidence type="ECO:0000256" key="2">
    <source>
        <dbReference type="ARBA" id="ARBA00022692"/>
    </source>
</evidence>
<comment type="subcellular location">
    <subcellularLocation>
        <location evidence="1">Membrane</location>
        <topology evidence="1">Multi-pass membrane protein</topology>
    </subcellularLocation>
</comment>
<dbReference type="EMBL" id="BMQC01000019">
    <property type="protein sequence ID" value="GGK40979.1"/>
    <property type="molecule type" value="Genomic_DNA"/>
</dbReference>
<protein>
    <recommendedName>
        <fullName evidence="6">GtrA/DPMS transmembrane domain-containing protein</fullName>
    </recommendedName>
</protein>
<comment type="caution">
    <text evidence="7">The sequence shown here is derived from an EMBL/GenBank/DDBJ whole genome shotgun (WGS) entry which is preliminary data.</text>
</comment>
<evidence type="ECO:0000256" key="5">
    <source>
        <dbReference type="SAM" id="Phobius"/>
    </source>
</evidence>
<reference evidence="7" key="2">
    <citation type="submission" date="2020-09" db="EMBL/GenBank/DDBJ databases">
        <authorList>
            <person name="Sun Q."/>
            <person name="Ohkuma M."/>
        </authorList>
    </citation>
    <scope>NUCLEOTIDE SEQUENCE</scope>
    <source>
        <strain evidence="7">JCM 3091</strain>
    </source>
</reference>
<reference evidence="7" key="1">
    <citation type="journal article" date="2014" name="Int. J. Syst. Evol. Microbiol.">
        <title>Complete genome sequence of Corynebacterium casei LMG S-19264T (=DSM 44701T), isolated from a smear-ripened cheese.</title>
        <authorList>
            <consortium name="US DOE Joint Genome Institute (JGI-PGF)"/>
            <person name="Walter F."/>
            <person name="Albersmeier A."/>
            <person name="Kalinowski J."/>
            <person name="Ruckert C."/>
        </authorList>
    </citation>
    <scope>NUCLEOTIDE SEQUENCE</scope>
    <source>
        <strain evidence="7">JCM 3091</strain>
    </source>
</reference>
<keyword evidence="3 5" id="KW-1133">Transmembrane helix</keyword>
<proteinExistence type="predicted"/>
<dbReference type="Proteomes" id="UP000662200">
    <property type="component" value="Unassembled WGS sequence"/>
</dbReference>
<keyword evidence="8" id="KW-1185">Reference proteome</keyword>
<keyword evidence="2 5" id="KW-0812">Transmembrane</keyword>
<evidence type="ECO:0000256" key="3">
    <source>
        <dbReference type="ARBA" id="ARBA00022989"/>
    </source>
</evidence>
<sequence length="137" mass="14986">MADDRRVRYVAAGGLSSAIYYAAFSALWLAAGHLVSYLLVAVVTNVFTALATYPVYRVGVFRAEGPWVSGFLRFYAVCLWSLLFILGGLWLLVEAAGLPVLLAQAVVIVVGPLINYQMGRRWAFRARPRPAAPAVRP</sequence>